<dbReference type="EMBL" id="BK015191">
    <property type="protein sequence ID" value="DAD95185.1"/>
    <property type="molecule type" value="Genomic_DNA"/>
</dbReference>
<name>A0A8S5NKF3_9CAUD</name>
<proteinExistence type="predicted"/>
<protein>
    <submittedName>
        <fullName evidence="1">Uncharacterized protein</fullName>
    </submittedName>
</protein>
<sequence>MVEKLLRQELRFYLSKMRLDFRQILILIQTPRLLLL</sequence>
<organism evidence="1">
    <name type="scientific">Podoviridae sp. ctsNK10</name>
    <dbReference type="NCBI Taxonomy" id="2826582"/>
    <lineage>
        <taxon>Viruses</taxon>
        <taxon>Duplodnaviria</taxon>
        <taxon>Heunggongvirae</taxon>
        <taxon>Uroviricota</taxon>
        <taxon>Caudoviricetes</taxon>
    </lineage>
</organism>
<evidence type="ECO:0000313" key="1">
    <source>
        <dbReference type="EMBL" id="DAD95185.1"/>
    </source>
</evidence>
<accession>A0A8S5NKF3</accession>
<reference evidence="1" key="1">
    <citation type="journal article" date="2021" name="Proc. Natl. Acad. Sci. U.S.A.">
        <title>A Catalog of Tens of Thousands of Viruses from Human Metagenomes Reveals Hidden Associations with Chronic Diseases.</title>
        <authorList>
            <person name="Tisza M.J."/>
            <person name="Buck C.B."/>
        </authorList>
    </citation>
    <scope>NUCLEOTIDE SEQUENCE</scope>
    <source>
        <strain evidence="1">CtsNK10</strain>
    </source>
</reference>